<sequence>MQDHVIYLHRVTSSWFKDVKVPEYRGFLGKQVTPFQLERPYWETLHARHILPLGAYRGNEKALRDEPAAPCHKFRADLTSTSSRTTQQLGW</sequence>
<gene>
    <name evidence="1" type="ORF">A1O7_02152</name>
</gene>
<name>W9W184_9EURO</name>
<protein>
    <submittedName>
        <fullName evidence="1">Uncharacterized protein</fullName>
    </submittedName>
</protein>
<organism evidence="1 2">
    <name type="scientific">Cladophialophora yegresii CBS 114405</name>
    <dbReference type="NCBI Taxonomy" id="1182544"/>
    <lineage>
        <taxon>Eukaryota</taxon>
        <taxon>Fungi</taxon>
        <taxon>Dikarya</taxon>
        <taxon>Ascomycota</taxon>
        <taxon>Pezizomycotina</taxon>
        <taxon>Eurotiomycetes</taxon>
        <taxon>Chaetothyriomycetidae</taxon>
        <taxon>Chaetothyriales</taxon>
        <taxon>Herpotrichiellaceae</taxon>
        <taxon>Cladophialophora</taxon>
    </lineage>
</organism>
<dbReference type="HOGENOM" id="CLU_2426845_0_0_1"/>
<dbReference type="GeneID" id="19176762"/>
<comment type="caution">
    <text evidence="1">The sequence shown here is derived from an EMBL/GenBank/DDBJ whole genome shotgun (WGS) entry which is preliminary data.</text>
</comment>
<reference evidence="1 2" key="1">
    <citation type="submission" date="2013-03" db="EMBL/GenBank/DDBJ databases">
        <title>The Genome Sequence of Cladophialophora yegresii CBS 114405.</title>
        <authorList>
            <consortium name="The Broad Institute Genomics Platform"/>
            <person name="Cuomo C."/>
            <person name="de Hoog S."/>
            <person name="Gorbushina A."/>
            <person name="Walker B."/>
            <person name="Young S.K."/>
            <person name="Zeng Q."/>
            <person name="Gargeya S."/>
            <person name="Fitzgerald M."/>
            <person name="Haas B."/>
            <person name="Abouelleil A."/>
            <person name="Allen A.W."/>
            <person name="Alvarado L."/>
            <person name="Arachchi H.M."/>
            <person name="Berlin A.M."/>
            <person name="Chapman S.B."/>
            <person name="Gainer-Dewar J."/>
            <person name="Goldberg J."/>
            <person name="Griggs A."/>
            <person name="Gujja S."/>
            <person name="Hansen M."/>
            <person name="Howarth C."/>
            <person name="Imamovic A."/>
            <person name="Ireland A."/>
            <person name="Larimer J."/>
            <person name="McCowan C."/>
            <person name="Murphy C."/>
            <person name="Pearson M."/>
            <person name="Poon T.W."/>
            <person name="Priest M."/>
            <person name="Roberts A."/>
            <person name="Saif S."/>
            <person name="Shea T."/>
            <person name="Sisk P."/>
            <person name="Sykes S."/>
            <person name="Wortman J."/>
            <person name="Nusbaum C."/>
            <person name="Birren B."/>
        </authorList>
    </citation>
    <scope>NUCLEOTIDE SEQUENCE [LARGE SCALE GENOMIC DNA]</scope>
    <source>
        <strain evidence="1 2">CBS 114405</strain>
    </source>
</reference>
<dbReference type="EMBL" id="AMGW01000002">
    <property type="protein sequence ID" value="EXJ61723.1"/>
    <property type="molecule type" value="Genomic_DNA"/>
</dbReference>
<evidence type="ECO:0000313" key="2">
    <source>
        <dbReference type="Proteomes" id="UP000019473"/>
    </source>
</evidence>
<evidence type="ECO:0000313" key="1">
    <source>
        <dbReference type="EMBL" id="EXJ61723.1"/>
    </source>
</evidence>
<dbReference type="RefSeq" id="XP_007754377.1">
    <property type="nucleotide sequence ID" value="XM_007756187.1"/>
</dbReference>
<accession>W9W184</accession>
<proteinExistence type="predicted"/>
<dbReference type="STRING" id="1182544.W9W184"/>
<dbReference type="AlphaFoldDB" id="W9W184"/>
<dbReference type="Proteomes" id="UP000019473">
    <property type="component" value="Unassembled WGS sequence"/>
</dbReference>
<dbReference type="VEuPathDB" id="FungiDB:A1O7_02152"/>
<dbReference type="OrthoDB" id="446723at2759"/>
<keyword evidence="2" id="KW-1185">Reference proteome</keyword>